<reference evidence="3" key="1">
    <citation type="submission" date="2011-07" db="EMBL/GenBank/DDBJ databases">
        <authorList>
            <consortium name="Caenorhabditis brenneri Sequencing and Analysis Consortium"/>
            <person name="Wilson R.K."/>
        </authorList>
    </citation>
    <scope>NUCLEOTIDE SEQUENCE [LARGE SCALE GENOMIC DNA]</scope>
    <source>
        <strain evidence="3">PB2801</strain>
    </source>
</reference>
<gene>
    <name evidence="2" type="ORF">CAEBREN_01921</name>
</gene>
<evidence type="ECO:0000256" key="1">
    <source>
        <dbReference type="SAM" id="MobiDB-lite"/>
    </source>
</evidence>
<accession>G0PGM4</accession>
<dbReference type="OrthoDB" id="432234at2759"/>
<keyword evidence="3" id="KW-1185">Reference proteome</keyword>
<dbReference type="AlphaFoldDB" id="G0PGM4"/>
<dbReference type="HOGENOM" id="CLU_1798153_0_0_1"/>
<sequence>MDISSTRTVQRGLKSGSKRIKKDAANFFGTDEACCVLAPTGVAAVNVDGDTVHSAVGIALHSRSSNQLSCRHHWFETCGRIPHDETNGEHENQIPRGTGGAPGDRDWRSLEQVRKVPETVRIEEYKIQDVRSGKGDRRPSKLLP</sequence>
<protein>
    <submittedName>
        <fullName evidence="2">Uncharacterized protein</fullName>
    </submittedName>
</protein>
<feature type="region of interest" description="Disordered" evidence="1">
    <location>
        <begin position="82"/>
        <end position="110"/>
    </location>
</feature>
<dbReference type="InParanoid" id="G0PGM4"/>
<evidence type="ECO:0000313" key="3">
    <source>
        <dbReference type="Proteomes" id="UP000008068"/>
    </source>
</evidence>
<feature type="compositionally biased region" description="Basic and acidic residues" evidence="1">
    <location>
        <begin position="82"/>
        <end position="93"/>
    </location>
</feature>
<dbReference type="EMBL" id="GL380428">
    <property type="protein sequence ID" value="EGT55387.1"/>
    <property type="molecule type" value="Genomic_DNA"/>
</dbReference>
<organism evidence="3">
    <name type="scientific">Caenorhabditis brenneri</name>
    <name type="common">Nematode worm</name>
    <dbReference type="NCBI Taxonomy" id="135651"/>
    <lineage>
        <taxon>Eukaryota</taxon>
        <taxon>Metazoa</taxon>
        <taxon>Ecdysozoa</taxon>
        <taxon>Nematoda</taxon>
        <taxon>Chromadorea</taxon>
        <taxon>Rhabditida</taxon>
        <taxon>Rhabditina</taxon>
        <taxon>Rhabditomorpha</taxon>
        <taxon>Rhabditoidea</taxon>
        <taxon>Rhabditidae</taxon>
        <taxon>Peloderinae</taxon>
        <taxon>Caenorhabditis</taxon>
    </lineage>
</organism>
<dbReference type="Proteomes" id="UP000008068">
    <property type="component" value="Unassembled WGS sequence"/>
</dbReference>
<evidence type="ECO:0000313" key="2">
    <source>
        <dbReference type="EMBL" id="EGT55387.1"/>
    </source>
</evidence>
<name>G0PGM4_CAEBE</name>
<proteinExistence type="predicted"/>